<dbReference type="EMBL" id="JACGWJ010000015">
    <property type="protein sequence ID" value="KAL0367205.1"/>
    <property type="molecule type" value="Genomic_DNA"/>
</dbReference>
<gene>
    <name evidence="1" type="ORF">Sradi_3610600</name>
</gene>
<reference evidence="1" key="2">
    <citation type="journal article" date="2024" name="Plant">
        <title>Genomic evolution and insights into agronomic trait innovations of Sesamum species.</title>
        <authorList>
            <person name="Miao H."/>
            <person name="Wang L."/>
            <person name="Qu L."/>
            <person name="Liu H."/>
            <person name="Sun Y."/>
            <person name="Le M."/>
            <person name="Wang Q."/>
            <person name="Wei S."/>
            <person name="Zheng Y."/>
            <person name="Lin W."/>
            <person name="Duan Y."/>
            <person name="Cao H."/>
            <person name="Xiong S."/>
            <person name="Wang X."/>
            <person name="Wei L."/>
            <person name="Li C."/>
            <person name="Ma Q."/>
            <person name="Ju M."/>
            <person name="Zhao R."/>
            <person name="Li G."/>
            <person name="Mu C."/>
            <person name="Tian Q."/>
            <person name="Mei H."/>
            <person name="Zhang T."/>
            <person name="Gao T."/>
            <person name="Zhang H."/>
        </authorList>
    </citation>
    <scope>NUCLEOTIDE SEQUENCE</scope>
    <source>
        <strain evidence="1">G02</strain>
    </source>
</reference>
<name>A0AAW2QH59_SESRA</name>
<dbReference type="AlphaFoldDB" id="A0AAW2QH59"/>
<evidence type="ECO:0000313" key="1">
    <source>
        <dbReference type="EMBL" id="KAL0367205.1"/>
    </source>
</evidence>
<reference evidence="1" key="1">
    <citation type="submission" date="2020-06" db="EMBL/GenBank/DDBJ databases">
        <authorList>
            <person name="Li T."/>
            <person name="Hu X."/>
            <person name="Zhang T."/>
            <person name="Song X."/>
            <person name="Zhang H."/>
            <person name="Dai N."/>
            <person name="Sheng W."/>
            <person name="Hou X."/>
            <person name="Wei L."/>
        </authorList>
    </citation>
    <scope>NUCLEOTIDE SEQUENCE</scope>
    <source>
        <strain evidence="1">G02</strain>
        <tissue evidence="1">Leaf</tissue>
    </source>
</reference>
<organism evidence="1">
    <name type="scientific">Sesamum radiatum</name>
    <name type="common">Black benniseed</name>
    <dbReference type="NCBI Taxonomy" id="300843"/>
    <lineage>
        <taxon>Eukaryota</taxon>
        <taxon>Viridiplantae</taxon>
        <taxon>Streptophyta</taxon>
        <taxon>Embryophyta</taxon>
        <taxon>Tracheophyta</taxon>
        <taxon>Spermatophyta</taxon>
        <taxon>Magnoliopsida</taxon>
        <taxon>eudicotyledons</taxon>
        <taxon>Gunneridae</taxon>
        <taxon>Pentapetalae</taxon>
        <taxon>asterids</taxon>
        <taxon>lamiids</taxon>
        <taxon>Lamiales</taxon>
        <taxon>Pedaliaceae</taxon>
        <taxon>Sesamum</taxon>
    </lineage>
</organism>
<accession>A0AAW2QH59</accession>
<comment type="caution">
    <text evidence="1">The sequence shown here is derived from an EMBL/GenBank/DDBJ whole genome shotgun (WGS) entry which is preliminary data.</text>
</comment>
<sequence length="83" mass="9554">MAHLVEFLGKAAATWEDVEEIRAAYPQFYLALEDKDNLKNRGIDTSIGEMGQDEEVNLANEVLVSKRPTRMKRSPTWLREFVN</sequence>
<proteinExistence type="predicted"/>
<protein>
    <submittedName>
        <fullName evidence="1">Uncharacterized protein</fullName>
    </submittedName>
</protein>